<evidence type="ECO:0000256" key="3">
    <source>
        <dbReference type="ARBA" id="ARBA00023004"/>
    </source>
</evidence>
<dbReference type="Proteomes" id="UP000697127">
    <property type="component" value="Unassembled WGS sequence"/>
</dbReference>
<dbReference type="GO" id="GO:0016020">
    <property type="term" value="C:membrane"/>
    <property type="evidence" value="ECO:0007669"/>
    <property type="project" value="TreeGrafter"/>
</dbReference>
<dbReference type="InterPro" id="IPR036400">
    <property type="entry name" value="Cyt_B5-like_heme/steroid_sf"/>
</dbReference>
<evidence type="ECO:0000256" key="5">
    <source>
        <dbReference type="SAM" id="MobiDB-lite"/>
    </source>
</evidence>
<evidence type="ECO:0000256" key="2">
    <source>
        <dbReference type="ARBA" id="ARBA00022723"/>
    </source>
</evidence>
<protein>
    <recommendedName>
        <fullName evidence="6">Cytochrome b5 heme-binding domain-containing protein</fullName>
    </recommendedName>
</protein>
<evidence type="ECO:0000256" key="1">
    <source>
        <dbReference type="ARBA" id="ARBA00022617"/>
    </source>
</evidence>
<dbReference type="EMBL" id="PUHW01000184">
    <property type="protein sequence ID" value="KAG0688087.1"/>
    <property type="molecule type" value="Genomic_DNA"/>
</dbReference>
<evidence type="ECO:0000259" key="6">
    <source>
        <dbReference type="PROSITE" id="PS50255"/>
    </source>
</evidence>
<organism evidence="7 8">
    <name type="scientific">Pichia californica</name>
    <dbReference type="NCBI Taxonomy" id="460514"/>
    <lineage>
        <taxon>Eukaryota</taxon>
        <taxon>Fungi</taxon>
        <taxon>Dikarya</taxon>
        <taxon>Ascomycota</taxon>
        <taxon>Saccharomycotina</taxon>
        <taxon>Pichiomycetes</taxon>
        <taxon>Pichiales</taxon>
        <taxon>Pichiaceae</taxon>
        <taxon>Pichia</taxon>
    </lineage>
</organism>
<feature type="compositionally biased region" description="Basic residues" evidence="5">
    <location>
        <begin position="133"/>
        <end position="145"/>
    </location>
</feature>
<accession>A0A9P6WL42</accession>
<feature type="compositionally biased region" description="Basic residues" evidence="5">
    <location>
        <begin position="107"/>
        <end position="119"/>
    </location>
</feature>
<evidence type="ECO:0000313" key="8">
    <source>
        <dbReference type="Proteomes" id="UP000697127"/>
    </source>
</evidence>
<keyword evidence="2" id="KW-0479">Metal-binding</keyword>
<dbReference type="Gene3D" id="3.10.120.10">
    <property type="entry name" value="Cytochrome b5-like heme/steroid binding domain"/>
    <property type="match status" value="1"/>
</dbReference>
<evidence type="ECO:0000313" key="7">
    <source>
        <dbReference type="EMBL" id="KAG0688087.1"/>
    </source>
</evidence>
<comment type="similarity">
    <text evidence="4">Belongs to the cytochrome b5 family.</text>
</comment>
<comment type="caution">
    <text evidence="7">The sequence shown here is derived from an EMBL/GenBank/DDBJ whole genome shotgun (WGS) entry which is preliminary data.</text>
</comment>
<dbReference type="SUPFAM" id="SSF55856">
    <property type="entry name" value="Cytochrome b5-like heme/steroid binding domain"/>
    <property type="match status" value="1"/>
</dbReference>
<feature type="region of interest" description="Disordered" evidence="5">
    <location>
        <begin position="100"/>
        <end position="154"/>
    </location>
</feature>
<feature type="region of interest" description="Disordered" evidence="5">
    <location>
        <begin position="1"/>
        <end position="22"/>
    </location>
</feature>
<keyword evidence="1" id="KW-0349">Heme</keyword>
<sequence>MHQRSHIINNTNSSNDDDDDENLQYIPNHLQSKNPKVVDLQYQHDSSSSKGTIRTYPSTIQNISFQNNNEILFTWANKDQILTKILIILQVIHFKQKNGNSRELRKTNKLKNKKKSTKSKSKDLSKLNSNLKSKSKSMSKSKSKSNSKLNNCKCKHNLISNNQQKLKQKQPSRRSRMKRLLEKLDKDSAQYKVLHWDTSKFRKISKIELSKHIIPSSAHITKIKISEKPDGIWMLIHGFIFDIVGLLEMHPGGAECLLDCAGVDATRVFDDVGHSDIAWEMLENCCVGIIEDFDDSDDSDTEEENENINENICESCNFHVKNHISNLDNPEEVP</sequence>
<keyword evidence="8" id="KW-1185">Reference proteome</keyword>
<keyword evidence="3" id="KW-0408">Iron</keyword>
<name>A0A9P6WL42_9ASCO</name>
<dbReference type="PRINTS" id="PR00363">
    <property type="entry name" value="CYTOCHROMEB5"/>
</dbReference>
<dbReference type="GO" id="GO:0046872">
    <property type="term" value="F:metal ion binding"/>
    <property type="evidence" value="ECO:0007669"/>
    <property type="project" value="UniProtKB-KW"/>
</dbReference>
<dbReference type="InterPro" id="IPR001199">
    <property type="entry name" value="Cyt_B5-like_heme/steroid-bd"/>
</dbReference>
<dbReference type="PANTHER" id="PTHR19359">
    <property type="entry name" value="CYTOCHROME B5"/>
    <property type="match status" value="1"/>
</dbReference>
<dbReference type="AlphaFoldDB" id="A0A9P6WL42"/>
<dbReference type="Pfam" id="PF00173">
    <property type="entry name" value="Cyt-b5"/>
    <property type="match status" value="1"/>
</dbReference>
<dbReference type="InterPro" id="IPR050668">
    <property type="entry name" value="Cytochrome_b5"/>
</dbReference>
<dbReference type="GO" id="GO:0020037">
    <property type="term" value="F:heme binding"/>
    <property type="evidence" value="ECO:0007669"/>
    <property type="project" value="TreeGrafter"/>
</dbReference>
<proteinExistence type="inferred from homology"/>
<evidence type="ECO:0000256" key="4">
    <source>
        <dbReference type="ARBA" id="ARBA00038168"/>
    </source>
</evidence>
<gene>
    <name evidence="7" type="ORF">C6P40_001424</name>
</gene>
<dbReference type="SMART" id="SM01117">
    <property type="entry name" value="Cyt-b5"/>
    <property type="match status" value="1"/>
</dbReference>
<dbReference type="PROSITE" id="PS50255">
    <property type="entry name" value="CYTOCHROME_B5_2"/>
    <property type="match status" value="1"/>
</dbReference>
<feature type="domain" description="Cytochrome b5 heme-binding" evidence="6">
    <location>
        <begin position="201"/>
        <end position="291"/>
    </location>
</feature>
<reference evidence="7" key="1">
    <citation type="submission" date="2020-11" db="EMBL/GenBank/DDBJ databases">
        <title>Kefir isolates.</title>
        <authorList>
            <person name="Marcisauskas S."/>
            <person name="Kim Y."/>
            <person name="Blasche S."/>
        </authorList>
    </citation>
    <scope>NUCLEOTIDE SEQUENCE</scope>
    <source>
        <strain evidence="7">Olga-1</strain>
    </source>
</reference>